<gene>
    <name evidence="2" type="ORF">AVDCRST_MAG11-1918</name>
</gene>
<feature type="compositionally biased region" description="Basic and acidic residues" evidence="1">
    <location>
        <begin position="46"/>
        <end position="65"/>
    </location>
</feature>
<feature type="compositionally biased region" description="Basic residues" evidence="1">
    <location>
        <begin position="130"/>
        <end position="145"/>
    </location>
</feature>
<feature type="compositionally biased region" description="Basic and acidic residues" evidence="1">
    <location>
        <begin position="325"/>
        <end position="355"/>
    </location>
</feature>
<feature type="compositionally biased region" description="Basic residues" evidence="1">
    <location>
        <begin position="224"/>
        <end position="251"/>
    </location>
</feature>
<feature type="region of interest" description="Disordered" evidence="1">
    <location>
        <begin position="1"/>
        <end position="369"/>
    </location>
</feature>
<feature type="compositionally biased region" description="Basic and acidic residues" evidence="1">
    <location>
        <begin position="287"/>
        <end position="310"/>
    </location>
</feature>
<dbReference type="AlphaFoldDB" id="A0A6J4KYT9"/>
<proteinExistence type="predicted"/>
<keyword evidence="2" id="KW-0560">Oxidoreductase</keyword>
<dbReference type="EC" id="1.2.1.3" evidence="2"/>
<reference evidence="2" key="1">
    <citation type="submission" date="2020-02" db="EMBL/GenBank/DDBJ databases">
        <authorList>
            <person name="Meier V. D."/>
        </authorList>
    </citation>
    <scope>NUCLEOTIDE SEQUENCE</scope>
    <source>
        <strain evidence="2">AVDCRST_MAG11</strain>
    </source>
</reference>
<evidence type="ECO:0000256" key="1">
    <source>
        <dbReference type="SAM" id="MobiDB-lite"/>
    </source>
</evidence>
<feature type="compositionally biased region" description="Basic residues" evidence="1">
    <location>
        <begin position="172"/>
        <end position="185"/>
    </location>
</feature>
<sequence>HGAEAQPPARRARDDGQRQVDPRDARHRRAARRAPLLPPRGVGAAPRERVPGLRADRRGGADHPVELPAADARLEGGPRARRGEHGGAQAGGVHPAHGDGLRRARARRGAPARRAQRRGGRRRDGEAHRRAPGRRQDRLHRLHRGRPADPHRDRREREEALARARREEPIRRLRRRGPRQRRGGGGRRDLVQPGAGVLRRLAAARARGHRRPAEREAQGAHGAAPHRRAARQGRRHGGDRRARAARAHPHARGAGGGRGLRDVAALVGVPGGGVLLPPHAVHQRQPGGRDRAGRDLRPGARRDDVPHAERGGGAGEQHPLRARRERVDGEHQPRPGRRAEDQGGRGVGERHQPVRRERRLRRLPRERVR</sequence>
<feature type="compositionally biased region" description="Basic and acidic residues" evidence="1">
    <location>
        <begin position="72"/>
        <end position="85"/>
    </location>
</feature>
<evidence type="ECO:0000313" key="2">
    <source>
        <dbReference type="EMBL" id="CAA9319102.1"/>
    </source>
</evidence>
<feature type="non-terminal residue" evidence="2">
    <location>
        <position position="1"/>
    </location>
</feature>
<organism evidence="2">
    <name type="scientific">uncultured Gemmatimonadaceae bacterium</name>
    <dbReference type="NCBI Taxonomy" id="246130"/>
    <lineage>
        <taxon>Bacteria</taxon>
        <taxon>Pseudomonadati</taxon>
        <taxon>Gemmatimonadota</taxon>
        <taxon>Gemmatimonadia</taxon>
        <taxon>Gemmatimonadales</taxon>
        <taxon>Gemmatimonadaceae</taxon>
        <taxon>environmental samples</taxon>
    </lineage>
</organism>
<protein>
    <submittedName>
        <fullName evidence="2">Aldehyde dehydrogenase</fullName>
        <ecNumber evidence="2">1.2.1.3</ecNumber>
    </submittedName>
</protein>
<feature type="compositionally biased region" description="Basic and acidic residues" evidence="1">
    <location>
        <begin position="146"/>
        <end position="171"/>
    </location>
</feature>
<feature type="compositionally biased region" description="Low complexity" evidence="1">
    <location>
        <begin position="193"/>
        <end position="205"/>
    </location>
</feature>
<feature type="compositionally biased region" description="Basic residues" evidence="1">
    <location>
        <begin position="103"/>
        <end position="121"/>
    </location>
</feature>
<feature type="compositionally biased region" description="Basic and acidic residues" evidence="1">
    <location>
        <begin position="11"/>
        <end position="24"/>
    </location>
</feature>
<name>A0A6J4KYT9_9BACT</name>
<dbReference type="EMBL" id="CADCTU010000446">
    <property type="protein sequence ID" value="CAA9319102.1"/>
    <property type="molecule type" value="Genomic_DNA"/>
</dbReference>
<accession>A0A6J4KYT9</accession>
<dbReference type="GO" id="GO:0004029">
    <property type="term" value="F:aldehyde dehydrogenase (NAD+) activity"/>
    <property type="evidence" value="ECO:0007669"/>
    <property type="project" value="UniProtKB-EC"/>
</dbReference>
<feature type="non-terminal residue" evidence="2">
    <location>
        <position position="369"/>
    </location>
</feature>